<sequence>KIISLDFNIEDITFTSSLKLVDNISGKENEYPSNLYTEDDETSPVTTKSTDFSNDEYIRRFI</sequence>
<dbReference type="EMBL" id="CAJVPW010016816">
    <property type="protein sequence ID" value="CAG8672769.1"/>
    <property type="molecule type" value="Genomic_DNA"/>
</dbReference>
<protein>
    <submittedName>
        <fullName evidence="1">6034_t:CDS:1</fullName>
    </submittedName>
</protein>
<feature type="non-terminal residue" evidence="1">
    <location>
        <position position="1"/>
    </location>
</feature>
<accession>A0ACA9NSK7</accession>
<gene>
    <name evidence="1" type="ORF">SPELUC_LOCUS9748</name>
</gene>
<proteinExistence type="predicted"/>
<reference evidence="1" key="1">
    <citation type="submission" date="2021-06" db="EMBL/GenBank/DDBJ databases">
        <authorList>
            <person name="Kallberg Y."/>
            <person name="Tangrot J."/>
            <person name="Rosling A."/>
        </authorList>
    </citation>
    <scope>NUCLEOTIDE SEQUENCE</scope>
    <source>
        <strain evidence="1">28 12/20/2015</strain>
    </source>
</reference>
<dbReference type="Proteomes" id="UP000789366">
    <property type="component" value="Unassembled WGS sequence"/>
</dbReference>
<keyword evidence="2" id="KW-1185">Reference proteome</keyword>
<evidence type="ECO:0000313" key="2">
    <source>
        <dbReference type="Proteomes" id="UP000789366"/>
    </source>
</evidence>
<name>A0ACA9NSK7_9GLOM</name>
<evidence type="ECO:0000313" key="1">
    <source>
        <dbReference type="EMBL" id="CAG8672769.1"/>
    </source>
</evidence>
<organism evidence="1 2">
    <name type="scientific">Cetraspora pellucida</name>
    <dbReference type="NCBI Taxonomy" id="1433469"/>
    <lineage>
        <taxon>Eukaryota</taxon>
        <taxon>Fungi</taxon>
        <taxon>Fungi incertae sedis</taxon>
        <taxon>Mucoromycota</taxon>
        <taxon>Glomeromycotina</taxon>
        <taxon>Glomeromycetes</taxon>
        <taxon>Diversisporales</taxon>
        <taxon>Gigasporaceae</taxon>
        <taxon>Cetraspora</taxon>
    </lineage>
</organism>
<comment type="caution">
    <text evidence="1">The sequence shown here is derived from an EMBL/GenBank/DDBJ whole genome shotgun (WGS) entry which is preliminary data.</text>
</comment>